<dbReference type="GO" id="GO:0016740">
    <property type="term" value="F:transferase activity"/>
    <property type="evidence" value="ECO:0007669"/>
    <property type="project" value="UniProtKB-KW"/>
</dbReference>
<dbReference type="Gene3D" id="2.40.440.10">
    <property type="entry name" value="L,D-transpeptidase catalytic domain-like"/>
    <property type="match status" value="1"/>
</dbReference>
<evidence type="ECO:0000256" key="3">
    <source>
        <dbReference type="ARBA" id="ARBA00022679"/>
    </source>
</evidence>
<keyword evidence="5 7" id="KW-0573">Peptidoglycan synthesis</keyword>
<dbReference type="PANTHER" id="PTHR36699">
    <property type="entry name" value="LD-TRANSPEPTIDASE"/>
    <property type="match status" value="1"/>
</dbReference>
<proteinExistence type="inferred from homology"/>
<dbReference type="PROSITE" id="PS52029">
    <property type="entry name" value="LD_TPASE"/>
    <property type="match status" value="1"/>
</dbReference>
<feature type="domain" description="L,D-TPase catalytic" evidence="8">
    <location>
        <begin position="27"/>
        <end position="158"/>
    </location>
</feature>
<dbReference type="PANTHER" id="PTHR36699:SF1">
    <property type="entry name" value="L,D-TRANSPEPTIDASE YAFK-RELATED"/>
    <property type="match status" value="1"/>
</dbReference>
<dbReference type="GO" id="GO:0008360">
    <property type="term" value="P:regulation of cell shape"/>
    <property type="evidence" value="ECO:0007669"/>
    <property type="project" value="UniProtKB-UniRule"/>
</dbReference>
<evidence type="ECO:0000256" key="1">
    <source>
        <dbReference type="ARBA" id="ARBA00004752"/>
    </source>
</evidence>
<evidence type="ECO:0000259" key="8">
    <source>
        <dbReference type="PROSITE" id="PS52029"/>
    </source>
</evidence>
<evidence type="ECO:0000313" key="9">
    <source>
        <dbReference type="EMBL" id="SLN43154.1"/>
    </source>
</evidence>
<dbReference type="UniPathway" id="UPA00219"/>
<gene>
    <name evidence="9" type="ORF">PEL8287_02160</name>
</gene>
<sequence length="159" mass="17550">MVLVALASGLTGCTKSKFKTYNGPEVTRVIVDKSEREMFLLHHEKVLKSYNVDLGFAPNGHKEFEGDGKTPEGSYLIDRRNPNSDFHLSIGISYPNERDIAKARAVGRDPGGDIFIHGRPNKRSGIGPDWTAGCISVKNREMEDIYAMVKDGTLVTITP</sequence>
<keyword evidence="10" id="KW-1185">Reference proteome</keyword>
<organism evidence="9 10">
    <name type="scientific">Roseovarius litorisediminis</name>
    <dbReference type="NCBI Taxonomy" id="1312363"/>
    <lineage>
        <taxon>Bacteria</taxon>
        <taxon>Pseudomonadati</taxon>
        <taxon>Pseudomonadota</taxon>
        <taxon>Alphaproteobacteria</taxon>
        <taxon>Rhodobacterales</taxon>
        <taxon>Roseobacteraceae</taxon>
        <taxon>Roseovarius</taxon>
    </lineage>
</organism>
<reference evidence="9 10" key="1">
    <citation type="submission" date="2017-03" db="EMBL/GenBank/DDBJ databases">
        <authorList>
            <person name="Afonso C.L."/>
            <person name="Miller P.J."/>
            <person name="Scott M.A."/>
            <person name="Spackman E."/>
            <person name="Goraichik I."/>
            <person name="Dimitrov K.M."/>
            <person name="Suarez D.L."/>
            <person name="Swayne D.E."/>
        </authorList>
    </citation>
    <scope>NUCLEOTIDE SEQUENCE [LARGE SCALE GENOMIC DNA]</scope>
    <source>
        <strain evidence="9 10">CECT 8287</strain>
    </source>
</reference>
<keyword evidence="4 7" id="KW-0133">Cell shape</keyword>
<feature type="active site" description="Nucleophile" evidence="7">
    <location>
        <position position="134"/>
    </location>
</feature>
<dbReference type="InterPro" id="IPR005490">
    <property type="entry name" value="LD_TPept_cat_dom"/>
</dbReference>
<evidence type="ECO:0000313" key="10">
    <source>
        <dbReference type="Proteomes" id="UP000193827"/>
    </source>
</evidence>
<accession>A0A1Y5SLH2</accession>
<comment type="pathway">
    <text evidence="1 7">Cell wall biogenesis; peptidoglycan biosynthesis.</text>
</comment>
<dbReference type="AlphaFoldDB" id="A0A1Y5SLH2"/>
<feature type="active site" description="Proton donor/acceptor" evidence="7">
    <location>
        <position position="117"/>
    </location>
</feature>
<evidence type="ECO:0000256" key="5">
    <source>
        <dbReference type="ARBA" id="ARBA00022984"/>
    </source>
</evidence>
<dbReference type="GO" id="GO:0009252">
    <property type="term" value="P:peptidoglycan biosynthetic process"/>
    <property type="evidence" value="ECO:0007669"/>
    <property type="project" value="UniProtKB-UniPathway"/>
</dbReference>
<comment type="similarity">
    <text evidence="2">Belongs to the YkuD family.</text>
</comment>
<evidence type="ECO:0000256" key="4">
    <source>
        <dbReference type="ARBA" id="ARBA00022960"/>
    </source>
</evidence>
<evidence type="ECO:0000256" key="7">
    <source>
        <dbReference type="PROSITE-ProRule" id="PRU01373"/>
    </source>
</evidence>
<dbReference type="SUPFAM" id="SSF141523">
    <property type="entry name" value="L,D-transpeptidase catalytic domain-like"/>
    <property type="match status" value="1"/>
</dbReference>
<dbReference type="Pfam" id="PF03734">
    <property type="entry name" value="YkuD"/>
    <property type="match status" value="1"/>
</dbReference>
<dbReference type="CDD" id="cd16913">
    <property type="entry name" value="YkuD_like"/>
    <property type="match status" value="1"/>
</dbReference>
<protein>
    <submittedName>
        <fullName evidence="9">L,D-transpeptidase catalytic domain</fullName>
    </submittedName>
</protein>
<evidence type="ECO:0000256" key="2">
    <source>
        <dbReference type="ARBA" id="ARBA00005992"/>
    </source>
</evidence>
<dbReference type="GO" id="GO:0071555">
    <property type="term" value="P:cell wall organization"/>
    <property type="evidence" value="ECO:0007669"/>
    <property type="project" value="UniProtKB-UniRule"/>
</dbReference>
<dbReference type="Proteomes" id="UP000193827">
    <property type="component" value="Unassembled WGS sequence"/>
</dbReference>
<evidence type="ECO:0000256" key="6">
    <source>
        <dbReference type="ARBA" id="ARBA00023316"/>
    </source>
</evidence>
<dbReference type="EMBL" id="FWFL01000005">
    <property type="protein sequence ID" value="SLN43154.1"/>
    <property type="molecule type" value="Genomic_DNA"/>
</dbReference>
<keyword evidence="6 7" id="KW-0961">Cell wall biogenesis/degradation</keyword>
<name>A0A1Y5SLH2_9RHOB</name>
<dbReference type="InterPro" id="IPR038063">
    <property type="entry name" value="Transpep_catalytic_dom"/>
</dbReference>
<keyword evidence="3" id="KW-0808">Transferase</keyword>
<dbReference type="GO" id="GO:0004180">
    <property type="term" value="F:carboxypeptidase activity"/>
    <property type="evidence" value="ECO:0007669"/>
    <property type="project" value="UniProtKB-ARBA"/>
</dbReference>